<dbReference type="Proteomes" id="UP001140949">
    <property type="component" value="Unassembled WGS sequence"/>
</dbReference>
<feature type="domain" description="Methyltransferase" evidence="2">
    <location>
        <begin position="133"/>
        <end position="230"/>
    </location>
</feature>
<feature type="transmembrane region" description="Helical" evidence="1">
    <location>
        <begin position="39"/>
        <end position="59"/>
    </location>
</feature>
<name>A0AAX6I821_IRIPA</name>
<evidence type="ECO:0000256" key="1">
    <source>
        <dbReference type="SAM" id="Phobius"/>
    </source>
</evidence>
<keyword evidence="1" id="KW-0472">Membrane</keyword>
<organism evidence="3 4">
    <name type="scientific">Iris pallida</name>
    <name type="common">Sweet iris</name>
    <dbReference type="NCBI Taxonomy" id="29817"/>
    <lineage>
        <taxon>Eukaryota</taxon>
        <taxon>Viridiplantae</taxon>
        <taxon>Streptophyta</taxon>
        <taxon>Embryophyta</taxon>
        <taxon>Tracheophyta</taxon>
        <taxon>Spermatophyta</taxon>
        <taxon>Magnoliopsida</taxon>
        <taxon>Liliopsida</taxon>
        <taxon>Asparagales</taxon>
        <taxon>Iridaceae</taxon>
        <taxon>Iridoideae</taxon>
        <taxon>Irideae</taxon>
        <taxon>Iris</taxon>
    </lineage>
</organism>
<dbReference type="PANTHER" id="PTHR45277">
    <property type="entry name" value="EXPRESSED PROTEIN"/>
    <property type="match status" value="1"/>
</dbReference>
<keyword evidence="4" id="KW-1185">Reference proteome</keyword>
<dbReference type="AlphaFoldDB" id="A0AAX6I821"/>
<gene>
    <name evidence="3" type="ORF">M6B38_270285</name>
</gene>
<reference evidence="3" key="2">
    <citation type="submission" date="2023-04" db="EMBL/GenBank/DDBJ databases">
        <authorList>
            <person name="Bruccoleri R.E."/>
            <person name="Oakeley E.J."/>
            <person name="Faust A.-M."/>
            <person name="Dessus-Babus S."/>
            <person name="Altorfer M."/>
            <person name="Burckhardt D."/>
            <person name="Oertli M."/>
            <person name="Naumann U."/>
            <person name="Petersen F."/>
            <person name="Wong J."/>
        </authorList>
    </citation>
    <scope>NUCLEOTIDE SEQUENCE</scope>
    <source>
        <strain evidence="3">GSM-AAB239-AS_SAM_17_03QT</strain>
        <tissue evidence="3">Leaf</tissue>
    </source>
</reference>
<dbReference type="InterPro" id="IPR029063">
    <property type="entry name" value="SAM-dependent_MTases_sf"/>
</dbReference>
<evidence type="ECO:0000259" key="2">
    <source>
        <dbReference type="Pfam" id="PF13649"/>
    </source>
</evidence>
<dbReference type="EMBL" id="JANAVB010003599">
    <property type="protein sequence ID" value="KAJ6849372.1"/>
    <property type="molecule type" value="Genomic_DNA"/>
</dbReference>
<dbReference type="PANTHER" id="PTHR45277:SF1">
    <property type="entry name" value="EXPRESSED PROTEIN"/>
    <property type="match status" value="1"/>
</dbReference>
<dbReference type="InterPro" id="IPR041698">
    <property type="entry name" value="Methyltransf_25"/>
</dbReference>
<comment type="caution">
    <text evidence="3">The sequence shown here is derived from an EMBL/GenBank/DDBJ whole genome shotgun (WGS) entry which is preliminary data.</text>
</comment>
<protein>
    <submittedName>
        <fullName evidence="3">Basic proline-rich protein-like</fullName>
    </submittedName>
</protein>
<evidence type="ECO:0000313" key="3">
    <source>
        <dbReference type="EMBL" id="KAJ6849372.1"/>
    </source>
</evidence>
<dbReference type="Gene3D" id="3.40.50.150">
    <property type="entry name" value="Vaccinia Virus protein VP39"/>
    <property type="match status" value="1"/>
</dbReference>
<evidence type="ECO:0000313" key="4">
    <source>
        <dbReference type="Proteomes" id="UP001140949"/>
    </source>
</evidence>
<dbReference type="SUPFAM" id="SSF53335">
    <property type="entry name" value="S-adenosyl-L-methionine-dependent methyltransferases"/>
    <property type="match status" value="1"/>
</dbReference>
<feature type="transmembrane region" description="Helical" evidence="1">
    <location>
        <begin position="79"/>
        <end position="105"/>
    </location>
</feature>
<reference evidence="3" key="1">
    <citation type="journal article" date="2023" name="GigaByte">
        <title>Genome assembly of the bearded iris, Iris pallida Lam.</title>
        <authorList>
            <person name="Bruccoleri R.E."/>
            <person name="Oakeley E.J."/>
            <person name="Faust A.M.E."/>
            <person name="Altorfer M."/>
            <person name="Dessus-Babus S."/>
            <person name="Burckhardt D."/>
            <person name="Oertli M."/>
            <person name="Naumann U."/>
            <person name="Petersen F."/>
            <person name="Wong J."/>
        </authorList>
    </citation>
    <scope>NUCLEOTIDE SEQUENCE</scope>
    <source>
        <strain evidence="3">GSM-AAB239-AS_SAM_17_03QT</strain>
    </source>
</reference>
<sequence>MAKSAKSLFSGAGGGCAASGRREWAQIYSIYGSDEWQSVLFLLLQSFLSGAASLLLLLFSGDVLLRSRSLLPSLPPAVLRSSVALLGSSLLLLSVCLLAAAAGLLHSSSALRREVSQRMVASVPDWSSVRTALDVRCGRGLLLSSIALQLKKQGARGRVVGLLPSRAAALSALRRAAADGVHEYVTCREGHARSLPFPDAHFDVVASAASLGDEAGRGLGEMVRVLRPGGVGVVWDLRRRGVPDLAHRLREMRMDEVRVSERLAACLAASHIVSFRKPLSESAATTADWRTNIY</sequence>
<keyword evidence="1" id="KW-1133">Transmembrane helix</keyword>
<accession>A0AAX6I821</accession>
<proteinExistence type="predicted"/>
<keyword evidence="1" id="KW-0812">Transmembrane</keyword>
<dbReference type="Pfam" id="PF13649">
    <property type="entry name" value="Methyltransf_25"/>
    <property type="match status" value="1"/>
</dbReference>